<accession>A0ABU5QEH0</accession>
<dbReference type="EMBL" id="JAYFUM010000024">
    <property type="protein sequence ID" value="MEA5141113.1"/>
    <property type="molecule type" value="Genomic_DNA"/>
</dbReference>
<dbReference type="RefSeq" id="WP_323298270.1">
    <property type="nucleotide sequence ID" value="NZ_JAYFUM010000024.1"/>
</dbReference>
<sequence>MIVPVQPWTSPLVLLQEASEVFYPFGFSNQVKHSIIPNTGHGGHNENFPATWASILPFLKN</sequence>
<evidence type="ECO:0008006" key="3">
    <source>
        <dbReference type="Google" id="ProtNLM"/>
    </source>
</evidence>
<evidence type="ECO:0000313" key="2">
    <source>
        <dbReference type="Proteomes" id="UP001302949"/>
    </source>
</evidence>
<keyword evidence="2" id="KW-1185">Reference proteome</keyword>
<protein>
    <recommendedName>
        <fullName evidence="3">Alpha/beta hydrolase</fullName>
    </recommendedName>
</protein>
<gene>
    <name evidence="1" type="ORF">VB248_18315</name>
</gene>
<dbReference type="Proteomes" id="UP001302949">
    <property type="component" value="Unassembled WGS sequence"/>
</dbReference>
<comment type="caution">
    <text evidence="1">The sequence shown here is derived from an EMBL/GenBank/DDBJ whole genome shotgun (WGS) entry which is preliminary data.</text>
</comment>
<reference evidence="1 2" key="1">
    <citation type="submission" date="2023-12" db="EMBL/GenBank/DDBJ databases">
        <title>Novel species of the genus Arcicella isolated from rivers.</title>
        <authorList>
            <person name="Lu H."/>
        </authorList>
    </citation>
    <scope>NUCLEOTIDE SEQUENCE [LARGE SCALE GENOMIC DNA]</scope>
    <source>
        <strain evidence="1 2">KCTC 23307</strain>
    </source>
</reference>
<organism evidence="1 2">
    <name type="scientific">Arcicella rigui</name>
    <dbReference type="NCBI Taxonomy" id="797020"/>
    <lineage>
        <taxon>Bacteria</taxon>
        <taxon>Pseudomonadati</taxon>
        <taxon>Bacteroidota</taxon>
        <taxon>Cytophagia</taxon>
        <taxon>Cytophagales</taxon>
        <taxon>Flectobacillaceae</taxon>
        <taxon>Arcicella</taxon>
    </lineage>
</organism>
<evidence type="ECO:0000313" key="1">
    <source>
        <dbReference type="EMBL" id="MEA5141113.1"/>
    </source>
</evidence>
<proteinExistence type="predicted"/>
<name>A0ABU5QEH0_9BACT</name>